<evidence type="ECO:0000313" key="2">
    <source>
        <dbReference type="EMBL" id="ELU17978.1"/>
    </source>
</evidence>
<dbReference type="EnsemblMetazoa" id="CapteT202661">
    <property type="protein sequence ID" value="CapteP202661"/>
    <property type="gene ID" value="CapteG202661"/>
</dbReference>
<dbReference type="HOGENOM" id="CLU_1027587_0_0_1"/>
<dbReference type="Proteomes" id="UP000014760">
    <property type="component" value="Unassembled WGS sequence"/>
</dbReference>
<sequence length="271" mass="30974">MLRAFHSLRPQALKALALIAFGVAGTTKNELPADRSSLGVRKRRDDITENILRGSAWFSQIRVLYCKVRASLTKRLTSALAAGKGTEELVEFLTEEGEAIKNEDEIVTEIEEVWDKLLNVSGEAVLGVEKERFEIVDGDREITKGKLEKAWCKIKRGKAMDESARYDRDHYTDAERNLQSQGKMALLSEQCKQILNDRRVDLVESIVLRRTNTRFRKGFIMSKLMFVNDLIERCYSHLRDIETAQWAPELALDSAVFYISLRLQKDETATM</sequence>
<proteinExistence type="predicted"/>
<gene>
    <name evidence="2" type="ORF">CAPTEDRAFT_202661</name>
</gene>
<dbReference type="EMBL" id="AMQN01016560">
    <property type="status" value="NOT_ANNOTATED_CDS"/>
    <property type="molecule type" value="Genomic_DNA"/>
</dbReference>
<evidence type="ECO:0000313" key="4">
    <source>
        <dbReference type="Proteomes" id="UP000014760"/>
    </source>
</evidence>
<evidence type="ECO:0000313" key="3">
    <source>
        <dbReference type="EnsemblMetazoa" id="CapteP202661"/>
    </source>
</evidence>
<dbReference type="AlphaFoldDB" id="R7VGJ7"/>
<feature type="chain" id="PRO_5008789020" description="BAR domain-containing protein" evidence="1">
    <location>
        <begin position="25"/>
        <end position="271"/>
    </location>
</feature>
<reference evidence="3" key="3">
    <citation type="submission" date="2015-06" db="UniProtKB">
        <authorList>
            <consortium name="EnsemblMetazoa"/>
        </authorList>
    </citation>
    <scope>IDENTIFICATION</scope>
</reference>
<keyword evidence="1" id="KW-0732">Signal</keyword>
<organism evidence="2">
    <name type="scientific">Capitella teleta</name>
    <name type="common">Polychaete worm</name>
    <dbReference type="NCBI Taxonomy" id="283909"/>
    <lineage>
        <taxon>Eukaryota</taxon>
        <taxon>Metazoa</taxon>
        <taxon>Spiralia</taxon>
        <taxon>Lophotrochozoa</taxon>
        <taxon>Annelida</taxon>
        <taxon>Polychaeta</taxon>
        <taxon>Sedentaria</taxon>
        <taxon>Scolecida</taxon>
        <taxon>Capitellidae</taxon>
        <taxon>Capitella</taxon>
    </lineage>
</organism>
<feature type="signal peptide" evidence="1">
    <location>
        <begin position="1"/>
        <end position="24"/>
    </location>
</feature>
<keyword evidence="4" id="KW-1185">Reference proteome</keyword>
<accession>R7VGJ7</accession>
<evidence type="ECO:0000256" key="1">
    <source>
        <dbReference type="SAM" id="SignalP"/>
    </source>
</evidence>
<reference evidence="2 4" key="2">
    <citation type="journal article" date="2013" name="Nature">
        <title>Insights into bilaterian evolution from three spiralian genomes.</title>
        <authorList>
            <person name="Simakov O."/>
            <person name="Marletaz F."/>
            <person name="Cho S.J."/>
            <person name="Edsinger-Gonzales E."/>
            <person name="Havlak P."/>
            <person name="Hellsten U."/>
            <person name="Kuo D.H."/>
            <person name="Larsson T."/>
            <person name="Lv J."/>
            <person name="Arendt D."/>
            <person name="Savage R."/>
            <person name="Osoegawa K."/>
            <person name="de Jong P."/>
            <person name="Grimwood J."/>
            <person name="Chapman J.A."/>
            <person name="Shapiro H."/>
            <person name="Aerts A."/>
            <person name="Otillar R.P."/>
            <person name="Terry A.Y."/>
            <person name="Boore J.L."/>
            <person name="Grigoriev I.V."/>
            <person name="Lindberg D.R."/>
            <person name="Seaver E.C."/>
            <person name="Weisblat D.A."/>
            <person name="Putnam N.H."/>
            <person name="Rokhsar D.S."/>
        </authorList>
    </citation>
    <scope>NUCLEOTIDE SEQUENCE</scope>
    <source>
        <strain evidence="2 4">I ESC-2004</strain>
    </source>
</reference>
<reference evidence="4" key="1">
    <citation type="submission" date="2012-12" db="EMBL/GenBank/DDBJ databases">
        <authorList>
            <person name="Hellsten U."/>
            <person name="Grimwood J."/>
            <person name="Chapman J.A."/>
            <person name="Shapiro H."/>
            <person name="Aerts A."/>
            <person name="Otillar R.P."/>
            <person name="Terry A.Y."/>
            <person name="Boore J.L."/>
            <person name="Simakov O."/>
            <person name="Marletaz F."/>
            <person name="Cho S.-J."/>
            <person name="Edsinger-Gonzales E."/>
            <person name="Havlak P."/>
            <person name="Kuo D.-H."/>
            <person name="Larsson T."/>
            <person name="Lv J."/>
            <person name="Arendt D."/>
            <person name="Savage R."/>
            <person name="Osoegawa K."/>
            <person name="de Jong P."/>
            <person name="Lindberg D.R."/>
            <person name="Seaver E.C."/>
            <person name="Weisblat D.A."/>
            <person name="Putnam N.H."/>
            <person name="Grigoriev I.V."/>
            <person name="Rokhsar D.S."/>
        </authorList>
    </citation>
    <scope>NUCLEOTIDE SEQUENCE</scope>
    <source>
        <strain evidence="4">I ESC-2004</strain>
    </source>
</reference>
<name>R7VGJ7_CAPTE</name>
<evidence type="ECO:0008006" key="5">
    <source>
        <dbReference type="Google" id="ProtNLM"/>
    </source>
</evidence>
<dbReference type="EMBL" id="KB292190">
    <property type="protein sequence ID" value="ELU17978.1"/>
    <property type="molecule type" value="Genomic_DNA"/>
</dbReference>
<protein>
    <recommendedName>
        <fullName evidence="5">BAR domain-containing protein</fullName>
    </recommendedName>
</protein>